<evidence type="ECO:0008006" key="3">
    <source>
        <dbReference type="Google" id="ProtNLM"/>
    </source>
</evidence>
<dbReference type="Proteomes" id="UP000284824">
    <property type="component" value="Unassembled WGS sequence"/>
</dbReference>
<proteinExistence type="predicted"/>
<dbReference type="EMBL" id="SAUN01000001">
    <property type="protein sequence ID" value="RVX42298.1"/>
    <property type="molecule type" value="Genomic_DNA"/>
</dbReference>
<organism evidence="1 2">
    <name type="scientific">Nonomuraea polychroma</name>
    <dbReference type="NCBI Taxonomy" id="46176"/>
    <lineage>
        <taxon>Bacteria</taxon>
        <taxon>Bacillati</taxon>
        <taxon>Actinomycetota</taxon>
        <taxon>Actinomycetes</taxon>
        <taxon>Streptosporangiales</taxon>
        <taxon>Streptosporangiaceae</taxon>
        <taxon>Nonomuraea</taxon>
    </lineage>
</organism>
<evidence type="ECO:0000313" key="2">
    <source>
        <dbReference type="Proteomes" id="UP000284824"/>
    </source>
</evidence>
<comment type="caution">
    <text evidence="1">The sequence shown here is derived from an EMBL/GenBank/DDBJ whole genome shotgun (WGS) entry which is preliminary data.</text>
</comment>
<dbReference type="OrthoDB" id="8481162at2"/>
<accession>A0A438M9D3</accession>
<dbReference type="AlphaFoldDB" id="A0A438M9D3"/>
<sequence>MSSEQMRKLDGLVGTWQLTGGAKGTVRFEWMEGGFFLLQHVDLVHDGRQVKGMEVIGHERPFGAEPSEEIKSRFYDSTGNTLDYVYEVHDDGSLTIWGGEKGSPAYCRSTVSEDGNTITSSWVWPGGGYDTIGTRTVG</sequence>
<gene>
    <name evidence="1" type="ORF">EDD27_4919</name>
</gene>
<protein>
    <recommendedName>
        <fullName evidence="3">DUF1579 domain-containing protein</fullName>
    </recommendedName>
</protein>
<keyword evidence="2" id="KW-1185">Reference proteome</keyword>
<evidence type="ECO:0000313" key="1">
    <source>
        <dbReference type="EMBL" id="RVX42298.1"/>
    </source>
</evidence>
<name>A0A438M9D3_9ACTN</name>
<reference evidence="1 2" key="1">
    <citation type="submission" date="2019-01" db="EMBL/GenBank/DDBJ databases">
        <title>Sequencing the genomes of 1000 actinobacteria strains.</title>
        <authorList>
            <person name="Klenk H.-P."/>
        </authorList>
    </citation>
    <scope>NUCLEOTIDE SEQUENCE [LARGE SCALE GENOMIC DNA]</scope>
    <source>
        <strain evidence="1 2">DSM 43925</strain>
    </source>
</reference>
<dbReference type="RefSeq" id="WP_127934400.1">
    <property type="nucleotide sequence ID" value="NZ_SAUN01000001.1"/>
</dbReference>